<dbReference type="HAMAP" id="MF_00600">
    <property type="entry name" value="CH60"/>
    <property type="match status" value="1"/>
</dbReference>
<sequence>MAKQIIFGEAARKALETGANKLADTVKVTLGPKGRNVVLEKKYGSPLITNDGVTIAKEIELEDPYENMGAQLVKEVATKTNDVAGDGTTTATLLAQAIIREGLKNVAAGANPMILKKGISKAVETAVKGIQEISKKVSGKKDIARVASISANDEEIGALIADAMEKVSNDGVITVEESKTVKTELEVVEGMQFDRGYISSYMVTDTDKMEAVLEDPYILITDKKLSNVQELLPILEQVVQQGKKLLIIAEDVEGEALATLILNKLRGTFICCAVKAPGFGDRRKEMLRDIAILTGGQVITEELGLDLKEATLDQLGRAAKVVVQKENTIIVGGAGDQKAIKDRIASIKAQIEETTSDFDREKLQERLAKLSGGVAVIRVGAATEVEMKEKKLRIEDALAATRAAVEEGIVPGGGTAFINVIPKVKELVDTLEGDEKTGAMIILKALEEPVRQIAINAGLEGSVIVEKVKNSEKGVGFDVLTEKCVNMIEAGIVDPAKVTRTALQNAASVASMVLTTESLVADIPEKEPQMPGGGMQNMM</sequence>
<dbReference type="SUPFAM" id="SSF52029">
    <property type="entry name" value="GroEL apical domain-like"/>
    <property type="match status" value="1"/>
</dbReference>
<dbReference type="FunFam" id="3.50.7.10:FF:000001">
    <property type="entry name" value="60 kDa chaperonin"/>
    <property type="match status" value="1"/>
</dbReference>
<dbReference type="Gene3D" id="3.30.260.10">
    <property type="entry name" value="TCP-1-like chaperonin intermediate domain"/>
    <property type="match status" value="1"/>
</dbReference>
<comment type="subunit">
    <text evidence="6 8">Forms a cylinder of 14 subunits composed of two heptameric rings stacked back-to-back. Interacts with the co-chaperonin GroES.</text>
</comment>
<feature type="binding site" evidence="6">
    <location>
        <begin position="478"/>
        <end position="480"/>
    </location>
    <ligand>
        <name>ATP</name>
        <dbReference type="ChEBI" id="CHEBI:30616"/>
    </ligand>
</feature>
<dbReference type="InterPro" id="IPR002423">
    <property type="entry name" value="Cpn60/GroEL/TCP-1"/>
</dbReference>
<dbReference type="GO" id="GO:0016853">
    <property type="term" value="F:isomerase activity"/>
    <property type="evidence" value="ECO:0007669"/>
    <property type="project" value="UniProtKB-KW"/>
</dbReference>
<dbReference type="NCBIfam" id="NF009489">
    <property type="entry name" value="PRK12851.1"/>
    <property type="match status" value="1"/>
</dbReference>
<dbReference type="EMBL" id="CP014672">
    <property type="protein sequence ID" value="ANW99845.1"/>
    <property type="molecule type" value="Genomic_DNA"/>
</dbReference>
<dbReference type="InterPro" id="IPR001844">
    <property type="entry name" value="Cpn60/GroEL"/>
</dbReference>
<comment type="caution">
    <text evidence="6">Lacks conserved residue(s) required for the propagation of feature annotation.</text>
</comment>
<keyword evidence="5 6" id="KW-0413">Isomerase</keyword>
<dbReference type="PANTHER" id="PTHR45633">
    <property type="entry name" value="60 KDA HEAT SHOCK PROTEIN, MITOCHONDRIAL"/>
    <property type="match status" value="1"/>
</dbReference>
<dbReference type="InterPro" id="IPR027410">
    <property type="entry name" value="TCP-1-like_intermed_sf"/>
</dbReference>
<keyword evidence="2 6" id="KW-0547">Nucleotide-binding</keyword>
<dbReference type="InterPro" id="IPR027409">
    <property type="entry name" value="GroEL-like_apical_dom_sf"/>
</dbReference>
<dbReference type="Pfam" id="PF00118">
    <property type="entry name" value="Cpn60_TCP1"/>
    <property type="match status" value="1"/>
</dbReference>
<dbReference type="GO" id="GO:0042026">
    <property type="term" value="P:protein refolding"/>
    <property type="evidence" value="ECO:0007669"/>
    <property type="project" value="UniProtKB-UniRule"/>
</dbReference>
<evidence type="ECO:0000256" key="1">
    <source>
        <dbReference type="ARBA" id="ARBA00006607"/>
    </source>
</evidence>
<comment type="function">
    <text evidence="6 8">Together with its co-chaperonin GroES, plays an essential role in assisting protein folding. The GroEL-GroES system forms a nano-cage that allows encapsulation of the non-native substrate proteins and provides a physical environment optimized to promote and accelerate protein folding.</text>
</comment>
<dbReference type="NCBIfam" id="NF000592">
    <property type="entry name" value="PRK00013.1"/>
    <property type="match status" value="1"/>
</dbReference>
<dbReference type="GO" id="GO:0005524">
    <property type="term" value="F:ATP binding"/>
    <property type="evidence" value="ECO:0007669"/>
    <property type="project" value="UniProtKB-UniRule"/>
</dbReference>
<dbReference type="OrthoDB" id="9766614at2"/>
<name>A0A1B1YGG4_THEST</name>
<dbReference type="PRINTS" id="PR00298">
    <property type="entry name" value="CHAPERONIN60"/>
</dbReference>
<evidence type="ECO:0000256" key="7">
    <source>
        <dbReference type="RuleBase" id="RU000418"/>
    </source>
</evidence>
<dbReference type="AlphaFoldDB" id="A0A1B1YGG4"/>
<feature type="binding site" evidence="6">
    <location>
        <position position="413"/>
    </location>
    <ligand>
        <name>ATP</name>
        <dbReference type="ChEBI" id="CHEBI:30616"/>
    </ligand>
</feature>
<feature type="binding site" evidence="6">
    <location>
        <begin position="29"/>
        <end position="32"/>
    </location>
    <ligand>
        <name>ATP</name>
        <dbReference type="ChEBI" id="CHEBI:30616"/>
    </ligand>
</feature>
<evidence type="ECO:0000256" key="3">
    <source>
        <dbReference type="ARBA" id="ARBA00022840"/>
    </source>
</evidence>
<dbReference type="RefSeq" id="WP_034836475.1">
    <property type="nucleotide sequence ID" value="NZ_CP014672.1"/>
</dbReference>
<proteinExistence type="inferred from homology"/>
<evidence type="ECO:0000256" key="2">
    <source>
        <dbReference type="ARBA" id="ARBA00022741"/>
    </source>
</evidence>
<protein>
    <recommendedName>
        <fullName evidence="6">Chaperonin GroEL</fullName>
        <ecNumber evidence="6">5.6.1.7</ecNumber>
    </recommendedName>
    <alternativeName>
        <fullName evidence="6">60 kDa chaperonin</fullName>
    </alternativeName>
    <alternativeName>
        <fullName evidence="6">Chaperonin-60</fullName>
        <shortName evidence="6">Cpn60</shortName>
    </alternativeName>
</protein>
<feature type="binding site" evidence="6">
    <location>
        <begin position="86"/>
        <end position="90"/>
    </location>
    <ligand>
        <name>ATP</name>
        <dbReference type="ChEBI" id="CHEBI:30616"/>
    </ligand>
</feature>
<comment type="similarity">
    <text evidence="1 6 7">Belongs to the chaperonin (HSP60) family.</text>
</comment>
<dbReference type="Gene3D" id="3.50.7.10">
    <property type="entry name" value="GroEL"/>
    <property type="match status" value="1"/>
</dbReference>
<dbReference type="InterPro" id="IPR018370">
    <property type="entry name" value="Chaperonin_Cpn60_CS"/>
</dbReference>
<evidence type="ECO:0000256" key="6">
    <source>
        <dbReference type="HAMAP-Rule" id="MF_00600"/>
    </source>
</evidence>
<evidence type="ECO:0000256" key="8">
    <source>
        <dbReference type="RuleBase" id="RU000419"/>
    </source>
</evidence>
<keyword evidence="4 6" id="KW-0143">Chaperone</keyword>
<dbReference type="CDD" id="cd03344">
    <property type="entry name" value="GroEL"/>
    <property type="match status" value="1"/>
</dbReference>
<keyword evidence="6" id="KW-0963">Cytoplasm</keyword>
<dbReference type="SUPFAM" id="SSF54849">
    <property type="entry name" value="GroEL-intermediate domain like"/>
    <property type="match status" value="1"/>
</dbReference>
<evidence type="ECO:0000256" key="4">
    <source>
        <dbReference type="ARBA" id="ARBA00023186"/>
    </source>
</evidence>
<keyword evidence="3 6" id="KW-0067">ATP-binding</keyword>
<evidence type="ECO:0000313" key="9">
    <source>
        <dbReference type="EMBL" id="ANW99845.1"/>
    </source>
</evidence>
<dbReference type="PROSITE" id="PS00296">
    <property type="entry name" value="CHAPERONINS_CPN60"/>
    <property type="match status" value="1"/>
</dbReference>
<dbReference type="SUPFAM" id="SSF48592">
    <property type="entry name" value="GroEL equatorial domain-like"/>
    <property type="match status" value="1"/>
</dbReference>
<dbReference type="GO" id="GO:0051082">
    <property type="term" value="F:unfolded protein binding"/>
    <property type="evidence" value="ECO:0007669"/>
    <property type="project" value="UniProtKB-UniRule"/>
</dbReference>
<organism evidence="9 10">
    <name type="scientific">Thermoclostridium stercorarium subsp. thermolacticum DSM 2910</name>
    <dbReference type="NCBI Taxonomy" id="1121336"/>
    <lineage>
        <taxon>Bacteria</taxon>
        <taxon>Bacillati</taxon>
        <taxon>Bacillota</taxon>
        <taxon>Clostridia</taxon>
        <taxon>Eubacteriales</taxon>
        <taxon>Oscillospiraceae</taxon>
        <taxon>Thermoclostridium</taxon>
    </lineage>
</organism>
<dbReference type="GO" id="GO:0140662">
    <property type="term" value="F:ATP-dependent protein folding chaperone"/>
    <property type="evidence" value="ECO:0007669"/>
    <property type="project" value="InterPro"/>
</dbReference>
<comment type="subcellular location">
    <subcellularLocation>
        <location evidence="6">Cytoplasm</location>
    </subcellularLocation>
</comment>
<dbReference type="GO" id="GO:0005737">
    <property type="term" value="C:cytoplasm"/>
    <property type="evidence" value="ECO:0007669"/>
    <property type="project" value="UniProtKB-SubCell"/>
</dbReference>
<gene>
    <name evidence="6 9" type="primary">groEL</name>
    <name evidence="6" type="synonym">groL</name>
    <name evidence="9" type="ORF">CSTERTH_12795</name>
</gene>
<dbReference type="NCBIfam" id="NF009487">
    <property type="entry name" value="PRK12849.1"/>
    <property type="match status" value="1"/>
</dbReference>
<dbReference type="Proteomes" id="UP000092971">
    <property type="component" value="Chromosome"/>
</dbReference>
<dbReference type="NCBIfam" id="NF009488">
    <property type="entry name" value="PRK12850.1"/>
    <property type="match status" value="1"/>
</dbReference>
<dbReference type="NCBIfam" id="TIGR02348">
    <property type="entry name" value="GroEL"/>
    <property type="match status" value="1"/>
</dbReference>
<feature type="binding site" evidence="6">
    <location>
        <position position="494"/>
    </location>
    <ligand>
        <name>ATP</name>
        <dbReference type="ChEBI" id="CHEBI:30616"/>
    </ligand>
</feature>
<dbReference type="InterPro" id="IPR027413">
    <property type="entry name" value="GROEL-like_equatorial_sf"/>
</dbReference>
<evidence type="ECO:0000256" key="5">
    <source>
        <dbReference type="ARBA" id="ARBA00023235"/>
    </source>
</evidence>
<evidence type="ECO:0000313" key="10">
    <source>
        <dbReference type="Proteomes" id="UP000092971"/>
    </source>
</evidence>
<reference evidence="9 10" key="1">
    <citation type="submission" date="2016-02" db="EMBL/GenBank/DDBJ databases">
        <title>Comparison of Clostridium stercorarium subspecies using comparative genomics and transcriptomics.</title>
        <authorList>
            <person name="Schellenberg J."/>
            <person name="Thallinger G."/>
            <person name="Levin D.B."/>
            <person name="Zhang X."/>
            <person name="Alvare G."/>
            <person name="Fristensky B."/>
            <person name="Sparling R."/>
        </authorList>
    </citation>
    <scope>NUCLEOTIDE SEQUENCE [LARGE SCALE GENOMIC DNA]</scope>
    <source>
        <strain evidence="9 10">DSM 2910</strain>
    </source>
</reference>
<accession>A0A1B1YGG4</accession>
<dbReference type="Gene3D" id="1.10.560.10">
    <property type="entry name" value="GroEL-like equatorial domain"/>
    <property type="match status" value="1"/>
</dbReference>
<dbReference type="EC" id="5.6.1.7" evidence="6"/>